<feature type="region of interest" description="Disordered" evidence="2">
    <location>
        <begin position="679"/>
        <end position="704"/>
    </location>
</feature>
<dbReference type="InterPro" id="IPR027417">
    <property type="entry name" value="P-loop_NTPase"/>
</dbReference>
<feature type="coiled-coil region" evidence="1">
    <location>
        <begin position="973"/>
        <end position="1007"/>
    </location>
</feature>
<evidence type="ECO:0000256" key="1">
    <source>
        <dbReference type="SAM" id="Coils"/>
    </source>
</evidence>
<dbReference type="EMBL" id="LVLJ01001677">
    <property type="protein sequence ID" value="OAE28750.1"/>
    <property type="molecule type" value="Genomic_DNA"/>
</dbReference>
<dbReference type="AlphaFoldDB" id="A0A176W6J1"/>
<feature type="compositionally biased region" description="Basic and acidic residues" evidence="2">
    <location>
        <begin position="524"/>
        <end position="587"/>
    </location>
</feature>
<sequence length="1119" mass="125579">MPSTLWSGKPRAPFPWFKQTRNQEIEEELLARFRTEAERQFNMREAYQKNIYIRDKYFRLARKKKLYDEYRRKVFGKRVKEEYAKALHAALRTSWHQMEAIEGLKDMAAVEKVATKESLANREEWIRTQQELDNFDLKREQELQTVEAALMPKGKGKGAKGIGKPPKGPLPKGPAQPVRKLAAQKGAKMPDQKQADLIEMPDLVLMTQKVGEYVEAVKAKKEKEIVEKFERQQLERKEGLEKQAADELLRKEMEDLKSRARSWERLNGQEAIKLQEEQRIVREEEERQFENRRILSLALVEARRLEWEEALARDHEMFTMMREDYSDEVFQEWMKWEEEKERRSEQKRLNRLRTCTEIILQEYMIQYLEEQGEWESVYVIGKNKELGCILWEILGVADSRPPPASEPINLTKFKLKMAVVGAPYTGKTTVAKKLELDFDIVKIDLQNVMSSALALAEVEEQEHKIQLAEEDAKKAELEARLIEEEKQKIRDDLNQEASGKKEILLRENRMPEEPPPEAPPAKGPKGEKKSKDEKSPKREKGQEKEKEKVKEKEEKQPKGKGKQKMEQEKGIDISSDKTSKEEVEKVGLKPMETAMGNTEQPKLVSETVPAPVPDPVVDLSYLTPKARFGMDIKLAREKGVQPPAQALAGLVVLTMANLKEYGAKGAPEKAKKEVAKKVVPPLKGGKGGPKGTVTKGAPAKKGTSVEPEEKLWGFVLDGFPSNAEEAKALELQLTGMDPDYMANHLAKASKIAPPPQLDKIFNRDHQTELSTSVLDGILQLEAIEEKEALKRAMGKVLDPKTGKIYHLEYDPPPTKEKGLAQRVKPIEVLEDVRTKIIAGTESWGRLSEYLAQISNLFSVAQVEEDNKKIIDTEEPCNLAQRFLDGWSKTQAAKAAAQAALQAESATIQALGDAEKANQVASEVAGQYWNAKLAEVETEKGLDALGGNPLAKKLVKEKVTVTLAKKFDETCKAVQEAEEAADSARAFAMQAEQMAHEAQDKVSEADLEFAHHVKGEAEGAAECAKEAAIRAESSLQKAIAAYESAKAALNPPPEEEKAPPGKKDKESAKKEKEAGSKEKEGSKKQKEATGKTDPKGAKKEIGKASAKGGSNEAKEKFQAG</sequence>
<feature type="domain" description="CPC1/SPEF2" evidence="3">
    <location>
        <begin position="274"/>
        <end position="361"/>
    </location>
</feature>
<dbReference type="Pfam" id="PF22946">
    <property type="entry name" value="SPEF2_D5"/>
    <property type="match status" value="1"/>
</dbReference>
<organism evidence="4 5">
    <name type="scientific">Marchantia polymorpha subsp. ruderalis</name>
    <dbReference type="NCBI Taxonomy" id="1480154"/>
    <lineage>
        <taxon>Eukaryota</taxon>
        <taxon>Viridiplantae</taxon>
        <taxon>Streptophyta</taxon>
        <taxon>Embryophyta</taxon>
        <taxon>Marchantiophyta</taxon>
        <taxon>Marchantiopsida</taxon>
        <taxon>Marchantiidae</taxon>
        <taxon>Marchantiales</taxon>
        <taxon>Marchantiaceae</taxon>
        <taxon>Marchantia</taxon>
    </lineage>
</organism>
<dbReference type="InterPro" id="IPR052634">
    <property type="entry name" value="Sperm_flagellar-bone_growth"/>
</dbReference>
<feature type="region of interest" description="Disordered" evidence="2">
    <location>
        <begin position="1043"/>
        <end position="1119"/>
    </location>
</feature>
<feature type="compositionally biased region" description="Basic and acidic residues" evidence="2">
    <location>
        <begin position="1053"/>
        <end position="1101"/>
    </location>
</feature>
<dbReference type="Gene3D" id="3.40.50.300">
    <property type="entry name" value="P-loop containing nucleotide triphosphate hydrolases"/>
    <property type="match status" value="1"/>
</dbReference>
<dbReference type="Proteomes" id="UP000077202">
    <property type="component" value="Unassembled WGS sequence"/>
</dbReference>
<feature type="region of interest" description="Disordered" evidence="2">
    <location>
        <begin position="154"/>
        <end position="176"/>
    </location>
</feature>
<dbReference type="PANTHER" id="PTHR14919">
    <property type="entry name" value="KPL2-RELATED"/>
    <property type="match status" value="1"/>
</dbReference>
<evidence type="ECO:0000313" key="5">
    <source>
        <dbReference type="Proteomes" id="UP000077202"/>
    </source>
</evidence>
<keyword evidence="1" id="KW-0175">Coiled coil</keyword>
<reference evidence="4" key="1">
    <citation type="submission" date="2016-03" db="EMBL/GenBank/DDBJ databases">
        <title>Mechanisms controlling the formation of the plant cell surface in tip-growing cells are functionally conserved among land plants.</title>
        <authorList>
            <person name="Honkanen S."/>
            <person name="Jones V.A."/>
            <person name="Morieri G."/>
            <person name="Champion C."/>
            <person name="Hetherington A.J."/>
            <person name="Kelly S."/>
            <person name="Saint-Marcoux D."/>
            <person name="Proust H."/>
            <person name="Prescott H."/>
            <person name="Dolan L."/>
        </authorList>
    </citation>
    <scope>NUCLEOTIDE SEQUENCE [LARGE SCALE GENOMIC DNA]</scope>
    <source>
        <tissue evidence="4">Whole gametophyte</tissue>
    </source>
</reference>
<feature type="region of interest" description="Disordered" evidence="2">
    <location>
        <begin position="490"/>
        <end position="616"/>
    </location>
</feature>
<name>A0A176W6J1_MARPO</name>
<proteinExistence type="predicted"/>
<keyword evidence="5" id="KW-1185">Reference proteome</keyword>
<evidence type="ECO:0000256" key="2">
    <source>
        <dbReference type="SAM" id="MobiDB-lite"/>
    </source>
</evidence>
<dbReference type="PANTHER" id="PTHR14919:SF0">
    <property type="entry name" value="SPERM FLAGELLAR PROTEIN 2"/>
    <property type="match status" value="1"/>
</dbReference>
<evidence type="ECO:0000259" key="3">
    <source>
        <dbReference type="Pfam" id="PF22946"/>
    </source>
</evidence>
<feature type="coiled-coil region" evidence="1">
    <location>
        <begin position="246"/>
        <end position="293"/>
    </location>
</feature>
<protein>
    <recommendedName>
        <fullName evidence="3">CPC1/SPEF2 domain-containing protein</fullName>
    </recommendedName>
</protein>
<comment type="caution">
    <text evidence="4">The sequence shown here is derived from an EMBL/GenBank/DDBJ whole genome shotgun (WGS) entry which is preliminary data.</text>
</comment>
<gene>
    <name evidence="4" type="ORF">AXG93_1617s1350</name>
</gene>
<dbReference type="InterPro" id="IPR054517">
    <property type="entry name" value="SPEF2_D5"/>
</dbReference>
<evidence type="ECO:0000313" key="4">
    <source>
        <dbReference type="EMBL" id="OAE28750.1"/>
    </source>
</evidence>
<accession>A0A176W6J1</accession>
<feature type="compositionally biased region" description="Basic and acidic residues" evidence="2">
    <location>
        <begin position="490"/>
        <end position="512"/>
    </location>
</feature>